<evidence type="ECO:0000256" key="4">
    <source>
        <dbReference type="ARBA" id="ARBA00023004"/>
    </source>
</evidence>
<dbReference type="Pfam" id="PF13532">
    <property type="entry name" value="2OG-FeII_Oxy_2"/>
    <property type="match status" value="1"/>
</dbReference>
<comment type="caution">
    <text evidence="7">The sequence shown here is derived from an EMBL/GenBank/DDBJ whole genome shotgun (WGS) entry which is preliminary data.</text>
</comment>
<feature type="binding site" evidence="5">
    <location>
        <position position="271"/>
    </location>
    <ligand>
        <name>Fe cation</name>
        <dbReference type="ChEBI" id="CHEBI:24875"/>
        <note>catalytic</note>
    </ligand>
</feature>
<evidence type="ECO:0000256" key="3">
    <source>
        <dbReference type="ARBA" id="ARBA00023002"/>
    </source>
</evidence>
<protein>
    <recommendedName>
        <fullName evidence="6">Fe2OG dioxygenase domain-containing protein</fullName>
    </recommendedName>
</protein>
<dbReference type="InterPro" id="IPR005123">
    <property type="entry name" value="Oxoglu/Fe-dep_dioxygenase_dom"/>
</dbReference>
<evidence type="ECO:0000256" key="1">
    <source>
        <dbReference type="ARBA" id="ARBA00022723"/>
    </source>
</evidence>
<dbReference type="PROSITE" id="PS51471">
    <property type="entry name" value="FE2OG_OXY"/>
    <property type="match status" value="1"/>
</dbReference>
<dbReference type="GO" id="GO:0035515">
    <property type="term" value="F:oxidative RNA demethylase activity"/>
    <property type="evidence" value="ECO:0007669"/>
    <property type="project" value="TreeGrafter"/>
</dbReference>
<sequence length="525" mass="58647">MSGTVTASSFGSEEQITEDLFTPEYKRLKARNPAPDLSTVVDLDHYTSTGETVISRNPIRCCDLKPVAGLRPCQEWKVFQFRNYPGLIVIKNPFIDGYQRYWVHRCLESFPSDKDNVTNLTALGDNSSQDLWQQFVHKKCETFDKHDPLRKLRWTTLGYHYNWTTKEYSEDNKATFPLDVSCLSQYFAACLGFTHYRAEAAIVNYYHLDSTLAGHTDHSEVDHSAPLFSISFGQTAIFLLGGSSKSVKPMSVFLRSGDVCVMSGECRLAYHAVPKILAPTSEEPLLSAFSLRHIDKHGLYDSITSTSSNCGLHGERKNVNSENSFKAVASNADKPAGISDSCSTDCVRSTQSHIGQSHIGHLENAEIAHRATEDEANPMNNNGNQKCKEDAGCFNDYRDNIEKVNSEIEEVVAALDFHPFHVYLKSSRINLNIRQVLPPGVTRLQDKSRLQSLNNSCDFSSESLCARLIKRNIQRVSECKMPESGTDVSEGDRCVSDVVQESEETADVYSGIDDTKKIKMNDSAS</sequence>
<dbReference type="InterPro" id="IPR027450">
    <property type="entry name" value="AlkB-like"/>
</dbReference>
<name>A0A8S3ZXD6_9EUPU</name>
<organism evidence="7 8">
    <name type="scientific">Candidula unifasciata</name>
    <dbReference type="NCBI Taxonomy" id="100452"/>
    <lineage>
        <taxon>Eukaryota</taxon>
        <taxon>Metazoa</taxon>
        <taxon>Spiralia</taxon>
        <taxon>Lophotrochozoa</taxon>
        <taxon>Mollusca</taxon>
        <taxon>Gastropoda</taxon>
        <taxon>Heterobranchia</taxon>
        <taxon>Euthyneura</taxon>
        <taxon>Panpulmonata</taxon>
        <taxon>Eupulmonata</taxon>
        <taxon>Stylommatophora</taxon>
        <taxon>Helicina</taxon>
        <taxon>Helicoidea</taxon>
        <taxon>Geomitridae</taxon>
        <taxon>Candidula</taxon>
    </lineage>
</organism>
<evidence type="ECO:0000313" key="7">
    <source>
        <dbReference type="EMBL" id="CAG5133534.1"/>
    </source>
</evidence>
<dbReference type="GO" id="GO:0005737">
    <property type="term" value="C:cytoplasm"/>
    <property type="evidence" value="ECO:0007669"/>
    <property type="project" value="TreeGrafter"/>
</dbReference>
<keyword evidence="1 5" id="KW-0479">Metal-binding</keyword>
<dbReference type="Gene3D" id="2.60.120.590">
    <property type="entry name" value="Alpha-ketoglutarate-dependent dioxygenase AlkB-like"/>
    <property type="match status" value="1"/>
</dbReference>
<keyword evidence="8" id="KW-1185">Reference proteome</keyword>
<dbReference type="GO" id="GO:0008198">
    <property type="term" value="F:ferrous iron binding"/>
    <property type="evidence" value="ECO:0007669"/>
    <property type="project" value="TreeGrafter"/>
</dbReference>
<dbReference type="GO" id="GO:0005634">
    <property type="term" value="C:nucleus"/>
    <property type="evidence" value="ECO:0007669"/>
    <property type="project" value="TreeGrafter"/>
</dbReference>
<dbReference type="PANTHER" id="PTHR16557:SF2">
    <property type="entry name" value="NUCLEIC ACID DIOXYGENASE ALKBH1"/>
    <property type="match status" value="1"/>
</dbReference>
<dbReference type="GO" id="GO:0035516">
    <property type="term" value="F:broad specificity oxidative DNA demethylase activity"/>
    <property type="evidence" value="ECO:0007669"/>
    <property type="project" value="TreeGrafter"/>
</dbReference>
<dbReference type="AlphaFoldDB" id="A0A8S3ZXD6"/>
<dbReference type="InterPro" id="IPR004574">
    <property type="entry name" value="Alkb"/>
</dbReference>
<proteinExistence type="predicted"/>
<evidence type="ECO:0000313" key="8">
    <source>
        <dbReference type="Proteomes" id="UP000678393"/>
    </source>
</evidence>
<keyword evidence="3" id="KW-0560">Oxidoreductase</keyword>
<evidence type="ECO:0000256" key="5">
    <source>
        <dbReference type="PIRSR" id="PIRSR604574-2"/>
    </source>
</evidence>
<evidence type="ECO:0000259" key="6">
    <source>
        <dbReference type="PROSITE" id="PS51471"/>
    </source>
</evidence>
<feature type="domain" description="Fe2OG dioxygenase" evidence="6">
    <location>
        <begin position="197"/>
        <end position="295"/>
    </location>
</feature>
<dbReference type="EMBL" id="CAJHNH020006279">
    <property type="protein sequence ID" value="CAG5133534.1"/>
    <property type="molecule type" value="Genomic_DNA"/>
</dbReference>
<comment type="cofactor">
    <cofactor evidence="5">
        <name>Fe(2+)</name>
        <dbReference type="ChEBI" id="CHEBI:29033"/>
    </cofactor>
    <text evidence="5">Binds 1 Fe(2+) ion per subunit.</text>
</comment>
<gene>
    <name evidence="7" type="ORF">CUNI_LOCUS19092</name>
</gene>
<feature type="binding site" evidence="5">
    <location>
        <position position="215"/>
    </location>
    <ligand>
        <name>Fe cation</name>
        <dbReference type="ChEBI" id="CHEBI:24875"/>
        <note>catalytic</note>
    </ligand>
</feature>
<keyword evidence="2" id="KW-0223">Dioxygenase</keyword>
<feature type="binding site" evidence="5">
    <location>
        <position position="217"/>
    </location>
    <ligand>
        <name>Fe cation</name>
        <dbReference type="ChEBI" id="CHEBI:24875"/>
        <note>catalytic</note>
    </ligand>
</feature>
<dbReference type="SUPFAM" id="SSF51197">
    <property type="entry name" value="Clavaminate synthase-like"/>
    <property type="match status" value="1"/>
</dbReference>
<evidence type="ECO:0000256" key="2">
    <source>
        <dbReference type="ARBA" id="ARBA00022964"/>
    </source>
</evidence>
<dbReference type="InterPro" id="IPR037151">
    <property type="entry name" value="AlkB-like_sf"/>
</dbReference>
<dbReference type="Proteomes" id="UP000678393">
    <property type="component" value="Unassembled WGS sequence"/>
</dbReference>
<reference evidence="7" key="1">
    <citation type="submission" date="2021-04" db="EMBL/GenBank/DDBJ databases">
        <authorList>
            <consortium name="Molecular Ecology Group"/>
        </authorList>
    </citation>
    <scope>NUCLEOTIDE SEQUENCE</scope>
</reference>
<dbReference type="GO" id="GO:0035513">
    <property type="term" value="P:oxidative RNA demethylation"/>
    <property type="evidence" value="ECO:0007669"/>
    <property type="project" value="TreeGrafter"/>
</dbReference>
<dbReference type="OrthoDB" id="6614653at2759"/>
<accession>A0A8S3ZXD6</accession>
<dbReference type="PANTHER" id="PTHR16557">
    <property type="entry name" value="ALKYLATED DNA REPAIR PROTEIN ALKB-RELATED"/>
    <property type="match status" value="1"/>
</dbReference>
<keyword evidence="4 5" id="KW-0408">Iron</keyword>